<feature type="binding site" evidence="13">
    <location>
        <position position="156"/>
    </location>
    <ligand>
        <name>substrate</name>
    </ligand>
</feature>
<evidence type="ECO:0000256" key="4">
    <source>
        <dbReference type="ARBA" id="ARBA00011218"/>
    </source>
</evidence>
<proteinExistence type="inferred from homology"/>
<dbReference type="Gene3D" id="3.90.1170.20">
    <property type="entry name" value="Quinolinate phosphoribosyl transferase, N-terminal domain"/>
    <property type="match status" value="1"/>
</dbReference>
<feature type="domain" description="Quinolinate phosphoribosyl transferase C-terminal" evidence="14">
    <location>
        <begin position="111"/>
        <end position="276"/>
    </location>
</feature>
<evidence type="ECO:0000256" key="10">
    <source>
        <dbReference type="ARBA" id="ARBA00047445"/>
    </source>
</evidence>
<dbReference type="EMBL" id="CP003273">
    <property type="protein sequence ID" value="AGK99876.1"/>
    <property type="molecule type" value="Genomic_DNA"/>
</dbReference>
<dbReference type="UniPathway" id="UPA00253">
    <property type="reaction ID" value="UER00331"/>
</dbReference>
<evidence type="ECO:0000256" key="13">
    <source>
        <dbReference type="PIRSR" id="PIRSR006250-1"/>
    </source>
</evidence>
<feature type="binding site" evidence="13">
    <location>
        <position position="196"/>
    </location>
    <ligand>
        <name>substrate</name>
    </ligand>
</feature>
<sequence>MFVNENYLNEIIDRALAEDIGPGDLTTNSIVPGDINVVGYIKAKQNGVIAGLSVARAVFRRLDADLQYIPLVAEGARVSAGDVLVQLNGRARTVLTGERLALNFLQRLSGIATVTAGLVEMVRDYPVRIVDTRKTTPGLRQLEKHAVRVGGGHNHRLGLFDAVLIKDNHIRVAGGIKQAVERARSQVPHTTKIEVETEDLEGVREALAAGADIIMLDNMDPSTMAQAVGLVSGRAIVEASGGISVDTIQSVAATGVDIISVGALTHSAAALDISLDVGELKPMRDKV</sequence>
<evidence type="ECO:0000256" key="1">
    <source>
        <dbReference type="ARBA" id="ARBA00003237"/>
    </source>
</evidence>
<dbReference type="PANTHER" id="PTHR32179">
    <property type="entry name" value="NICOTINATE-NUCLEOTIDE PYROPHOSPHORYLASE [CARBOXYLATING]"/>
    <property type="match status" value="1"/>
</dbReference>
<dbReference type="STRING" id="767817.Desgi_0291"/>
<dbReference type="EC" id="2.4.2.19" evidence="5"/>
<evidence type="ECO:0000256" key="8">
    <source>
        <dbReference type="ARBA" id="ARBA00022679"/>
    </source>
</evidence>
<dbReference type="RefSeq" id="WP_006522936.1">
    <property type="nucleotide sequence ID" value="NC_021184.1"/>
</dbReference>
<dbReference type="InterPro" id="IPR002638">
    <property type="entry name" value="Quinolinate_PRibosylTrfase_C"/>
</dbReference>
<feature type="binding site" evidence="13">
    <location>
        <begin position="240"/>
        <end position="242"/>
    </location>
    <ligand>
        <name>substrate</name>
    </ligand>
</feature>
<dbReference type="HOGENOM" id="CLU_039622_0_1_9"/>
<keyword evidence="6" id="KW-0662">Pyridine nucleotide biosynthesis</keyword>
<dbReference type="InterPro" id="IPR037128">
    <property type="entry name" value="Quinolinate_PRibosylTase_N_sf"/>
</dbReference>
<evidence type="ECO:0000256" key="3">
    <source>
        <dbReference type="ARBA" id="ARBA00009400"/>
    </source>
</evidence>
<evidence type="ECO:0000256" key="7">
    <source>
        <dbReference type="ARBA" id="ARBA00022676"/>
    </source>
</evidence>
<dbReference type="InterPro" id="IPR004393">
    <property type="entry name" value="NadC"/>
</dbReference>
<evidence type="ECO:0000256" key="5">
    <source>
        <dbReference type="ARBA" id="ARBA00011944"/>
    </source>
</evidence>
<dbReference type="Pfam" id="PF02749">
    <property type="entry name" value="QRPTase_N"/>
    <property type="match status" value="1"/>
</dbReference>
<reference evidence="16 17" key="1">
    <citation type="submission" date="2012-01" db="EMBL/GenBank/DDBJ databases">
        <title>Complete sequence of Desulfotomaculum gibsoniae DSM 7213.</title>
        <authorList>
            <consortium name="US DOE Joint Genome Institute"/>
            <person name="Lucas S."/>
            <person name="Han J."/>
            <person name="Lapidus A."/>
            <person name="Cheng J.-F."/>
            <person name="Goodwin L."/>
            <person name="Pitluck S."/>
            <person name="Peters L."/>
            <person name="Ovchinnikova G."/>
            <person name="Teshima H."/>
            <person name="Detter J.C."/>
            <person name="Han C."/>
            <person name="Tapia R."/>
            <person name="Land M."/>
            <person name="Hauser L."/>
            <person name="Kyrpides N."/>
            <person name="Ivanova N."/>
            <person name="Pagani I."/>
            <person name="Parshina S."/>
            <person name="Plugge C."/>
            <person name="Muyzer G."/>
            <person name="Kuever J."/>
            <person name="Ivanova A."/>
            <person name="Nazina T."/>
            <person name="Klenk H.-P."/>
            <person name="Brambilla E."/>
            <person name="Spring S."/>
            <person name="Stams A.F."/>
            <person name="Woyke T."/>
        </authorList>
    </citation>
    <scope>NUCLEOTIDE SEQUENCE [LARGE SCALE GENOMIC DNA]</scope>
    <source>
        <strain evidence="16 17">DSM 7213</strain>
    </source>
</reference>
<comment type="pathway">
    <text evidence="2">Cofactor biosynthesis; NAD(+) biosynthesis; nicotinate D-ribonucleotide from quinolinate: step 1/1.</text>
</comment>
<dbReference type="KEGG" id="dgi:Desgi_0291"/>
<comment type="catalytic activity">
    <reaction evidence="10">
        <text>nicotinate beta-D-ribonucleotide + CO2 + diphosphate = quinolinate + 5-phospho-alpha-D-ribose 1-diphosphate + 2 H(+)</text>
        <dbReference type="Rhea" id="RHEA:12733"/>
        <dbReference type="ChEBI" id="CHEBI:15378"/>
        <dbReference type="ChEBI" id="CHEBI:16526"/>
        <dbReference type="ChEBI" id="CHEBI:29959"/>
        <dbReference type="ChEBI" id="CHEBI:33019"/>
        <dbReference type="ChEBI" id="CHEBI:57502"/>
        <dbReference type="ChEBI" id="CHEBI:58017"/>
        <dbReference type="EC" id="2.4.2.19"/>
    </reaction>
</comment>
<dbReference type="GO" id="GO:0004514">
    <property type="term" value="F:nicotinate-nucleotide diphosphorylase (carboxylating) activity"/>
    <property type="evidence" value="ECO:0007669"/>
    <property type="project" value="UniProtKB-EC"/>
</dbReference>
<dbReference type="Pfam" id="PF01729">
    <property type="entry name" value="QRPTase_C"/>
    <property type="match status" value="1"/>
</dbReference>
<dbReference type="GO" id="GO:0034213">
    <property type="term" value="P:quinolinate catabolic process"/>
    <property type="evidence" value="ECO:0007669"/>
    <property type="project" value="TreeGrafter"/>
</dbReference>
<feature type="binding site" evidence="13">
    <location>
        <position position="217"/>
    </location>
    <ligand>
        <name>substrate</name>
    </ligand>
</feature>
<accession>R4KDX4</accession>
<dbReference type="OrthoDB" id="9782546at2"/>
<evidence type="ECO:0000259" key="14">
    <source>
        <dbReference type="Pfam" id="PF01729"/>
    </source>
</evidence>
<comment type="subunit">
    <text evidence="4">Hexamer formed by 3 homodimers.</text>
</comment>
<dbReference type="AlphaFoldDB" id="R4KDX4"/>
<dbReference type="Proteomes" id="UP000013520">
    <property type="component" value="Chromosome"/>
</dbReference>
<comment type="similarity">
    <text evidence="3 12">Belongs to the NadC/ModD family.</text>
</comment>
<dbReference type="SUPFAM" id="SSF54675">
    <property type="entry name" value="Nicotinate/Quinolinate PRTase N-terminal domain-like"/>
    <property type="match status" value="1"/>
</dbReference>
<evidence type="ECO:0000256" key="11">
    <source>
        <dbReference type="ARBA" id="ARBA00069173"/>
    </source>
</evidence>
<feature type="binding site" evidence="13">
    <location>
        <begin position="261"/>
        <end position="263"/>
    </location>
    <ligand>
        <name>substrate</name>
    </ligand>
</feature>
<protein>
    <recommendedName>
        <fullName evidence="11">Probable nicotinate-nucleotide pyrophosphorylase [carboxylating]</fullName>
        <ecNumber evidence="5">2.4.2.19</ecNumber>
    </recommendedName>
    <alternativeName>
        <fullName evidence="9">Quinolinate phosphoribosyltransferase [decarboxylating]</fullName>
    </alternativeName>
</protein>
<keyword evidence="17" id="KW-1185">Reference proteome</keyword>
<dbReference type="GO" id="GO:0009435">
    <property type="term" value="P:NAD+ biosynthetic process"/>
    <property type="evidence" value="ECO:0007669"/>
    <property type="project" value="UniProtKB-UniPathway"/>
</dbReference>
<dbReference type="FunFam" id="3.20.20.70:FF:000030">
    <property type="entry name" value="Nicotinate-nucleotide pyrophosphorylase, carboxylating"/>
    <property type="match status" value="1"/>
</dbReference>
<evidence type="ECO:0000313" key="17">
    <source>
        <dbReference type="Proteomes" id="UP000013520"/>
    </source>
</evidence>
<comment type="function">
    <text evidence="1">Involved in the catabolism of quinolinic acid (QA).</text>
</comment>
<dbReference type="SUPFAM" id="SSF51690">
    <property type="entry name" value="Nicotinate/Quinolinate PRTase C-terminal domain-like"/>
    <property type="match status" value="1"/>
</dbReference>
<keyword evidence="7 12" id="KW-0328">Glycosyltransferase</keyword>
<evidence type="ECO:0000256" key="2">
    <source>
        <dbReference type="ARBA" id="ARBA00004893"/>
    </source>
</evidence>
<dbReference type="NCBIfam" id="TIGR00078">
    <property type="entry name" value="nadC"/>
    <property type="match status" value="1"/>
</dbReference>
<evidence type="ECO:0000313" key="16">
    <source>
        <dbReference type="EMBL" id="AGK99876.1"/>
    </source>
</evidence>
<feature type="domain" description="Quinolinate phosphoribosyl transferase N-terminal" evidence="15">
    <location>
        <begin position="24"/>
        <end position="109"/>
    </location>
</feature>
<dbReference type="InterPro" id="IPR036068">
    <property type="entry name" value="Nicotinate_pribotase-like_C"/>
</dbReference>
<dbReference type="InterPro" id="IPR022412">
    <property type="entry name" value="Quinolinate_PRibosylTrfase_N"/>
</dbReference>
<dbReference type="Gene3D" id="3.20.20.70">
    <property type="entry name" value="Aldolase class I"/>
    <property type="match status" value="1"/>
</dbReference>
<organism evidence="16 17">
    <name type="scientific">Desulfoscipio gibsoniae DSM 7213</name>
    <dbReference type="NCBI Taxonomy" id="767817"/>
    <lineage>
        <taxon>Bacteria</taxon>
        <taxon>Bacillati</taxon>
        <taxon>Bacillota</taxon>
        <taxon>Clostridia</taxon>
        <taxon>Eubacteriales</taxon>
        <taxon>Desulfallaceae</taxon>
        <taxon>Desulfoscipio</taxon>
    </lineage>
</organism>
<dbReference type="PANTHER" id="PTHR32179:SF3">
    <property type="entry name" value="NICOTINATE-NUCLEOTIDE PYROPHOSPHORYLASE [CARBOXYLATING]"/>
    <property type="match status" value="1"/>
</dbReference>
<evidence type="ECO:0000256" key="6">
    <source>
        <dbReference type="ARBA" id="ARBA00022642"/>
    </source>
</evidence>
<feature type="binding site" evidence="13">
    <location>
        <position position="166"/>
    </location>
    <ligand>
        <name>substrate</name>
    </ligand>
</feature>
<dbReference type="InterPro" id="IPR027277">
    <property type="entry name" value="NadC/ModD"/>
</dbReference>
<dbReference type="PIRSF" id="PIRSF006250">
    <property type="entry name" value="NadC_ModD"/>
    <property type="match status" value="1"/>
</dbReference>
<dbReference type="GO" id="GO:0005737">
    <property type="term" value="C:cytoplasm"/>
    <property type="evidence" value="ECO:0007669"/>
    <property type="project" value="TreeGrafter"/>
</dbReference>
<feature type="binding site" evidence="13">
    <location>
        <begin position="132"/>
        <end position="134"/>
    </location>
    <ligand>
        <name>substrate</name>
    </ligand>
</feature>
<evidence type="ECO:0000256" key="12">
    <source>
        <dbReference type="PIRNR" id="PIRNR006250"/>
    </source>
</evidence>
<dbReference type="FunFam" id="3.90.1170.20:FF:000001">
    <property type="entry name" value="Nicotinate-nucleotide diphosphorylase (Carboxylating)"/>
    <property type="match status" value="1"/>
</dbReference>
<name>R4KDX4_9FIRM</name>
<evidence type="ECO:0000259" key="15">
    <source>
        <dbReference type="Pfam" id="PF02749"/>
    </source>
</evidence>
<evidence type="ECO:0000256" key="9">
    <source>
        <dbReference type="ARBA" id="ARBA00033102"/>
    </source>
</evidence>
<gene>
    <name evidence="16" type="ORF">Desgi_0291</name>
</gene>
<dbReference type="eggNOG" id="COG0157">
    <property type="taxonomic scope" value="Bacteria"/>
</dbReference>
<keyword evidence="8 12" id="KW-0808">Transferase</keyword>
<dbReference type="CDD" id="cd01572">
    <property type="entry name" value="QPRTase"/>
    <property type="match status" value="1"/>
</dbReference>
<feature type="binding site" evidence="13">
    <location>
        <position position="99"/>
    </location>
    <ligand>
        <name>substrate</name>
    </ligand>
</feature>
<dbReference type="InterPro" id="IPR013785">
    <property type="entry name" value="Aldolase_TIM"/>
</dbReference>